<sequence length="765" mass="84152">MTSLSNKPLFNQFISSLVFFLLIVVILDFVCSSTASVSSITSPFVYTNNKIKVAEERKEARALLKWKNNLHSKSQSFLSSWAGSNPCNWVGIYCDKSGSITQLNLSSHSLKGTLHNLSFQSFPNLLSVDLSYNSLFGTIPSNIAHLSKLSVLNLSYNQFTGRIPFEIGRLTSLHIFDLADNRMSGLIPQELGGLTSLSEFDLSSNNLIGTIPASLGNLSNLTTLYLHANQLSGSIPQELGMLSSLNDLRLSFNSLTGTIPASLGNLRNLTTLYLGKNQLSGFIPHELGMLSSLTDLELSINSLTGTIPASLGNLSNLTTLYLYENQLSGSIPRELGMLSSLIDLGLSFNNLTSVIPASFGNLSKLSDLNLGSNKLSGSFPQEFGMNNFTQLKMFEISNNLFTAHVSDFGTSKIMSSDTSYWTSFAGTIGYAAPENAYTMEVSEKCDVYSFGVVTLEVIMGRHPGDLISSFLSSSSHDVLLEDVLDQRLVLPTRQVAEKVVLVAKIALACLHNNPQSPANIFSYFNVNLDLYKPNEADFFLFLQLLHFCGPKALKVQETKLVKVNQNISSNLSGSSSLALHICIRLSNSRALFLLKRPHLLLQQPTGIFTLASNRRKNFLFQSAGNESICKEIFIHGNDMEEAQMVRPRKQSMHIQWKSQGEGNIFGQGQSEHWLQTYHGIFTLASLFLTTQLIDRTGIKTGLPLSLFYSPKDAKSSNGGKRFNCGGMGSIEILLRPRNCKGMEWQNASGRDLFEEGCVKEAVQQF</sequence>
<dbReference type="SUPFAM" id="SSF56112">
    <property type="entry name" value="Protein kinase-like (PK-like)"/>
    <property type="match status" value="1"/>
</dbReference>
<dbReference type="FunFam" id="3.80.10.10:FF:000383">
    <property type="entry name" value="Leucine-rich repeat receptor protein kinase EMS1"/>
    <property type="match status" value="1"/>
</dbReference>
<dbReference type="Proteomes" id="UP000737018">
    <property type="component" value="Unassembled WGS sequence"/>
</dbReference>
<organism evidence="24 25">
    <name type="scientific">Castanea mollissima</name>
    <name type="common">Chinese chestnut</name>
    <dbReference type="NCBI Taxonomy" id="60419"/>
    <lineage>
        <taxon>Eukaryota</taxon>
        <taxon>Viridiplantae</taxon>
        <taxon>Streptophyta</taxon>
        <taxon>Embryophyta</taxon>
        <taxon>Tracheophyta</taxon>
        <taxon>Spermatophyta</taxon>
        <taxon>Magnoliopsida</taxon>
        <taxon>eudicotyledons</taxon>
        <taxon>Gunneridae</taxon>
        <taxon>Pentapetalae</taxon>
        <taxon>rosids</taxon>
        <taxon>fabids</taxon>
        <taxon>Fagales</taxon>
        <taxon>Fagaceae</taxon>
        <taxon>Castanea</taxon>
    </lineage>
</organism>
<name>A0A8J4R5H5_9ROSI</name>
<evidence type="ECO:0000256" key="12">
    <source>
        <dbReference type="ARBA" id="ARBA00022737"/>
    </source>
</evidence>
<dbReference type="InterPro" id="IPR001611">
    <property type="entry name" value="Leu-rich_rpt"/>
</dbReference>
<comment type="similarity">
    <text evidence="20">Belongs to the polygalacturonase-inhibiting protein family.</text>
</comment>
<dbReference type="SMART" id="SM00369">
    <property type="entry name" value="LRR_TYP"/>
    <property type="match status" value="8"/>
</dbReference>
<comment type="caution">
    <text evidence="24">The sequence shown here is derived from an EMBL/GenBank/DDBJ whole genome shotgun (WGS) entry which is preliminary data.</text>
</comment>
<dbReference type="FunFam" id="3.80.10.10:FF:000416">
    <property type="entry name" value="Probable leucine-rich repeat receptor-like protein kinase At5g63930"/>
    <property type="match status" value="1"/>
</dbReference>
<evidence type="ECO:0000313" key="24">
    <source>
        <dbReference type="EMBL" id="KAF3964830.1"/>
    </source>
</evidence>
<evidence type="ECO:0000256" key="19">
    <source>
        <dbReference type="ARBA" id="ARBA00023180"/>
    </source>
</evidence>
<evidence type="ECO:0000256" key="8">
    <source>
        <dbReference type="ARBA" id="ARBA00022614"/>
    </source>
</evidence>
<dbReference type="InterPro" id="IPR013210">
    <property type="entry name" value="LRR_N_plant-typ"/>
</dbReference>
<keyword evidence="5" id="KW-0134">Cell wall</keyword>
<dbReference type="SMART" id="SM00220">
    <property type="entry name" value="S_TKc"/>
    <property type="match status" value="1"/>
</dbReference>
<keyword evidence="9" id="KW-0808">Transferase</keyword>
<evidence type="ECO:0000259" key="23">
    <source>
        <dbReference type="PROSITE" id="PS50011"/>
    </source>
</evidence>
<dbReference type="InterPro" id="IPR051420">
    <property type="entry name" value="Ser_Thr_Kinases_DiverseReg"/>
</dbReference>
<dbReference type="Pfam" id="PF00069">
    <property type="entry name" value="Pkinase"/>
    <property type="match status" value="1"/>
</dbReference>
<evidence type="ECO:0000256" key="14">
    <source>
        <dbReference type="ARBA" id="ARBA00022777"/>
    </source>
</evidence>
<protein>
    <recommendedName>
        <fullName evidence="3">non-specific serine/threonine protein kinase</fullName>
        <ecNumber evidence="3">2.7.11.1</ecNumber>
    </recommendedName>
</protein>
<keyword evidence="14" id="KW-0418">Kinase</keyword>
<proteinExistence type="inferred from homology"/>
<keyword evidence="18" id="KW-0675">Receptor</keyword>
<evidence type="ECO:0000256" key="1">
    <source>
        <dbReference type="ARBA" id="ARBA00004191"/>
    </source>
</evidence>
<keyword evidence="13" id="KW-0547">Nucleotide-binding</keyword>
<dbReference type="InterPro" id="IPR011009">
    <property type="entry name" value="Kinase-like_dom_sf"/>
</dbReference>
<dbReference type="Pfam" id="PF13855">
    <property type="entry name" value="LRR_8"/>
    <property type="match status" value="1"/>
</dbReference>
<dbReference type="PROSITE" id="PS50011">
    <property type="entry name" value="PROTEIN_KINASE_DOM"/>
    <property type="match status" value="1"/>
</dbReference>
<dbReference type="AlphaFoldDB" id="A0A8J4R5H5"/>
<evidence type="ECO:0000256" key="13">
    <source>
        <dbReference type="ARBA" id="ARBA00022741"/>
    </source>
</evidence>
<dbReference type="EC" id="2.7.11.1" evidence="3"/>
<comment type="catalytic activity">
    <reaction evidence="21">
        <text>L-threonyl-[protein] + ATP = O-phospho-L-threonyl-[protein] + ADP + H(+)</text>
        <dbReference type="Rhea" id="RHEA:46608"/>
        <dbReference type="Rhea" id="RHEA-COMP:11060"/>
        <dbReference type="Rhea" id="RHEA-COMP:11605"/>
        <dbReference type="ChEBI" id="CHEBI:15378"/>
        <dbReference type="ChEBI" id="CHEBI:30013"/>
        <dbReference type="ChEBI" id="CHEBI:30616"/>
        <dbReference type="ChEBI" id="CHEBI:61977"/>
        <dbReference type="ChEBI" id="CHEBI:456216"/>
        <dbReference type="EC" id="2.7.11.1"/>
    </reaction>
</comment>
<evidence type="ECO:0000256" key="4">
    <source>
        <dbReference type="ARBA" id="ARBA00022475"/>
    </source>
</evidence>
<dbReference type="InterPro" id="IPR000719">
    <property type="entry name" value="Prot_kinase_dom"/>
</dbReference>
<dbReference type="SUPFAM" id="SSF52058">
    <property type="entry name" value="L domain-like"/>
    <property type="match status" value="1"/>
</dbReference>
<evidence type="ECO:0000256" key="11">
    <source>
        <dbReference type="ARBA" id="ARBA00022729"/>
    </source>
</evidence>
<comment type="catalytic activity">
    <reaction evidence="22">
        <text>L-seryl-[protein] + ATP = O-phospho-L-seryl-[protein] + ADP + H(+)</text>
        <dbReference type="Rhea" id="RHEA:17989"/>
        <dbReference type="Rhea" id="RHEA-COMP:9863"/>
        <dbReference type="Rhea" id="RHEA-COMP:11604"/>
        <dbReference type="ChEBI" id="CHEBI:15378"/>
        <dbReference type="ChEBI" id="CHEBI:29999"/>
        <dbReference type="ChEBI" id="CHEBI:30616"/>
        <dbReference type="ChEBI" id="CHEBI:83421"/>
        <dbReference type="ChEBI" id="CHEBI:456216"/>
        <dbReference type="EC" id="2.7.11.1"/>
    </reaction>
</comment>
<comment type="subcellular location">
    <subcellularLocation>
        <location evidence="2">Cell membrane</location>
        <topology evidence="2">Single-pass type I membrane protein</topology>
    </subcellularLocation>
    <subcellularLocation>
        <location evidence="1">Secreted</location>
        <location evidence="1">Cell wall</location>
    </subcellularLocation>
</comment>
<dbReference type="InterPro" id="IPR032675">
    <property type="entry name" value="LRR_dom_sf"/>
</dbReference>
<evidence type="ECO:0000313" key="25">
    <source>
        <dbReference type="Proteomes" id="UP000737018"/>
    </source>
</evidence>
<keyword evidence="17" id="KW-0472">Membrane</keyword>
<evidence type="ECO:0000256" key="2">
    <source>
        <dbReference type="ARBA" id="ARBA00004251"/>
    </source>
</evidence>
<reference evidence="24" key="1">
    <citation type="submission" date="2020-03" db="EMBL/GenBank/DDBJ databases">
        <title>Castanea mollissima Vanexum genome sequencing.</title>
        <authorList>
            <person name="Staton M."/>
        </authorList>
    </citation>
    <scope>NUCLEOTIDE SEQUENCE</scope>
    <source>
        <tissue evidence="24">Leaf</tissue>
    </source>
</reference>
<keyword evidence="19" id="KW-0325">Glycoprotein</keyword>
<keyword evidence="11" id="KW-0732">Signal</keyword>
<accession>A0A8J4R5H5</accession>
<evidence type="ECO:0000256" key="20">
    <source>
        <dbReference type="ARBA" id="ARBA00038043"/>
    </source>
</evidence>
<evidence type="ECO:0000256" key="22">
    <source>
        <dbReference type="ARBA" id="ARBA00048679"/>
    </source>
</evidence>
<keyword evidence="15" id="KW-0067">ATP-binding</keyword>
<dbReference type="Gene3D" id="3.80.10.10">
    <property type="entry name" value="Ribonuclease Inhibitor"/>
    <property type="match status" value="3"/>
</dbReference>
<dbReference type="Pfam" id="PF23598">
    <property type="entry name" value="LRR_14"/>
    <property type="match status" value="1"/>
</dbReference>
<dbReference type="InterPro" id="IPR003591">
    <property type="entry name" value="Leu-rich_rpt_typical-subtyp"/>
</dbReference>
<dbReference type="OrthoDB" id="2105857at2759"/>
<dbReference type="Gene3D" id="1.10.510.10">
    <property type="entry name" value="Transferase(Phosphotransferase) domain 1"/>
    <property type="match status" value="1"/>
</dbReference>
<evidence type="ECO:0000256" key="5">
    <source>
        <dbReference type="ARBA" id="ARBA00022512"/>
    </source>
</evidence>
<evidence type="ECO:0000256" key="10">
    <source>
        <dbReference type="ARBA" id="ARBA00022692"/>
    </source>
</evidence>
<dbReference type="Pfam" id="PF08263">
    <property type="entry name" value="LRRNT_2"/>
    <property type="match status" value="1"/>
</dbReference>
<dbReference type="GO" id="GO:0005524">
    <property type="term" value="F:ATP binding"/>
    <property type="evidence" value="ECO:0007669"/>
    <property type="project" value="UniProtKB-KW"/>
</dbReference>
<dbReference type="GO" id="GO:0004674">
    <property type="term" value="F:protein serine/threonine kinase activity"/>
    <property type="evidence" value="ECO:0007669"/>
    <property type="project" value="UniProtKB-KW"/>
</dbReference>
<dbReference type="PANTHER" id="PTHR48005:SF66">
    <property type="entry name" value="PROTEIN KINASE DOMAIN-CONTAINING PROTEIN"/>
    <property type="match status" value="1"/>
</dbReference>
<keyword evidence="6" id="KW-0723">Serine/threonine-protein kinase</keyword>
<keyword evidence="4" id="KW-1003">Cell membrane</keyword>
<keyword evidence="10" id="KW-0812">Transmembrane</keyword>
<keyword evidence="25" id="KW-1185">Reference proteome</keyword>
<dbReference type="PANTHER" id="PTHR48005">
    <property type="entry name" value="LEUCINE RICH REPEAT KINASE 2"/>
    <property type="match status" value="1"/>
</dbReference>
<evidence type="ECO:0000256" key="16">
    <source>
        <dbReference type="ARBA" id="ARBA00022989"/>
    </source>
</evidence>
<keyword evidence="8" id="KW-0433">Leucine-rich repeat</keyword>
<dbReference type="GO" id="GO:0005886">
    <property type="term" value="C:plasma membrane"/>
    <property type="evidence" value="ECO:0007669"/>
    <property type="project" value="UniProtKB-SubCell"/>
</dbReference>
<feature type="domain" description="Protein kinase" evidence="23">
    <location>
        <begin position="233"/>
        <end position="539"/>
    </location>
</feature>
<dbReference type="EMBL" id="JRKL02001305">
    <property type="protein sequence ID" value="KAF3964830.1"/>
    <property type="molecule type" value="Genomic_DNA"/>
</dbReference>
<evidence type="ECO:0000256" key="15">
    <source>
        <dbReference type="ARBA" id="ARBA00022840"/>
    </source>
</evidence>
<evidence type="ECO:0000256" key="18">
    <source>
        <dbReference type="ARBA" id="ARBA00023170"/>
    </source>
</evidence>
<evidence type="ECO:0000256" key="6">
    <source>
        <dbReference type="ARBA" id="ARBA00022527"/>
    </source>
</evidence>
<evidence type="ECO:0000256" key="7">
    <source>
        <dbReference type="ARBA" id="ARBA00022553"/>
    </source>
</evidence>
<evidence type="ECO:0000256" key="17">
    <source>
        <dbReference type="ARBA" id="ARBA00023136"/>
    </source>
</evidence>
<evidence type="ECO:0000256" key="21">
    <source>
        <dbReference type="ARBA" id="ARBA00047899"/>
    </source>
</evidence>
<dbReference type="InterPro" id="IPR055414">
    <property type="entry name" value="LRR_R13L4/SHOC2-like"/>
</dbReference>
<evidence type="ECO:0000256" key="3">
    <source>
        <dbReference type="ARBA" id="ARBA00012513"/>
    </source>
</evidence>
<gene>
    <name evidence="24" type="ORF">CMV_010919</name>
</gene>
<evidence type="ECO:0000256" key="9">
    <source>
        <dbReference type="ARBA" id="ARBA00022679"/>
    </source>
</evidence>
<keyword evidence="16" id="KW-1133">Transmembrane helix</keyword>
<keyword evidence="12" id="KW-0677">Repeat</keyword>
<keyword evidence="7" id="KW-0597">Phosphoprotein</keyword>
<keyword evidence="5" id="KW-0964">Secreted</keyword>
<dbReference type="FunFam" id="3.80.10.10:FF:000400">
    <property type="entry name" value="Nuclear pore complex protein NUP107"/>
    <property type="match status" value="1"/>
</dbReference>